<keyword evidence="4" id="KW-1185">Reference proteome</keyword>
<dbReference type="PANTHER" id="PTHR15885">
    <property type="entry name" value="COILED-COIL DOMAIN-CONTAINING PROTEIN 174"/>
    <property type="match status" value="1"/>
</dbReference>
<dbReference type="Proteomes" id="UP001054857">
    <property type="component" value="Unassembled WGS sequence"/>
</dbReference>
<feature type="compositionally biased region" description="Basic and acidic residues" evidence="2">
    <location>
        <begin position="138"/>
        <end position="147"/>
    </location>
</feature>
<protein>
    <submittedName>
        <fullName evidence="3">Uncharacterized protein</fullName>
    </submittedName>
</protein>
<dbReference type="PANTHER" id="PTHR15885:SF1">
    <property type="entry name" value="COILED-COIL DOMAIN-CONTAINING PROTEIN 174"/>
    <property type="match status" value="1"/>
</dbReference>
<dbReference type="InterPro" id="IPR025066">
    <property type="entry name" value="CCDC174-like"/>
</dbReference>
<comment type="caution">
    <text evidence="3">The sequence shown here is derived from an EMBL/GenBank/DDBJ whole genome shotgun (WGS) entry which is preliminary data.</text>
</comment>
<dbReference type="GO" id="GO:0005634">
    <property type="term" value="C:nucleus"/>
    <property type="evidence" value="ECO:0007669"/>
    <property type="project" value="TreeGrafter"/>
</dbReference>
<feature type="compositionally biased region" description="Basic and acidic residues" evidence="2">
    <location>
        <begin position="207"/>
        <end position="244"/>
    </location>
</feature>
<evidence type="ECO:0000313" key="4">
    <source>
        <dbReference type="Proteomes" id="UP001054857"/>
    </source>
</evidence>
<evidence type="ECO:0000256" key="2">
    <source>
        <dbReference type="SAM" id="MobiDB-lite"/>
    </source>
</evidence>
<dbReference type="AlphaFoldDB" id="A0AAD3DML4"/>
<evidence type="ECO:0000313" key="3">
    <source>
        <dbReference type="EMBL" id="GFR43914.1"/>
    </source>
</evidence>
<name>A0AAD3DML4_9CHLO</name>
<proteinExistence type="predicted"/>
<feature type="compositionally biased region" description="Basic and acidic residues" evidence="2">
    <location>
        <begin position="178"/>
        <end position="196"/>
    </location>
</feature>
<sequence>MNDPSTSGKRARNASDVGNLGWLAQSGVLPRKKQDIEGVSGSSILELQAQLYRAQENAKLRASGAELPDRRTSGLDVGALMKRRNAGVEERDRKDRLEVKTTADRVGECYAALERKAQLYEKLARGEVEDEEDQFEVDFLRKPDRGEGPPGQHRGSSDPIDTMLQAVSGTGGMTSADMQRERERRAWEQEQERALADEEAEARRRKQKEELLSLGEQTREERQRAETVKALKEEATRSRRDELKQKFLREQLAKKMAAAGGRGGPAAAKGS</sequence>
<evidence type="ECO:0000256" key="1">
    <source>
        <dbReference type="ARBA" id="ARBA00023054"/>
    </source>
</evidence>
<dbReference type="EMBL" id="BMAR01000006">
    <property type="protein sequence ID" value="GFR43914.1"/>
    <property type="molecule type" value="Genomic_DNA"/>
</dbReference>
<accession>A0AAD3DML4</accession>
<feature type="region of interest" description="Disordered" evidence="2">
    <location>
        <begin position="126"/>
        <end position="244"/>
    </location>
</feature>
<keyword evidence="1" id="KW-0175">Coiled coil</keyword>
<reference evidence="3 4" key="1">
    <citation type="journal article" date="2021" name="Sci. Rep.">
        <title>Genome sequencing of the multicellular alga Astrephomene provides insights into convergent evolution of germ-soma differentiation.</title>
        <authorList>
            <person name="Yamashita S."/>
            <person name="Yamamoto K."/>
            <person name="Matsuzaki R."/>
            <person name="Suzuki S."/>
            <person name="Yamaguchi H."/>
            <person name="Hirooka S."/>
            <person name="Minakuchi Y."/>
            <person name="Miyagishima S."/>
            <person name="Kawachi M."/>
            <person name="Toyoda A."/>
            <person name="Nozaki H."/>
        </authorList>
    </citation>
    <scope>NUCLEOTIDE SEQUENCE [LARGE SCALE GENOMIC DNA]</scope>
    <source>
        <strain evidence="3 4">NIES-4017</strain>
    </source>
</reference>
<gene>
    <name evidence="3" type="ORF">Agub_g5048</name>
</gene>
<organism evidence="3 4">
    <name type="scientific">Astrephomene gubernaculifera</name>
    <dbReference type="NCBI Taxonomy" id="47775"/>
    <lineage>
        <taxon>Eukaryota</taxon>
        <taxon>Viridiplantae</taxon>
        <taxon>Chlorophyta</taxon>
        <taxon>core chlorophytes</taxon>
        <taxon>Chlorophyceae</taxon>
        <taxon>CS clade</taxon>
        <taxon>Chlamydomonadales</taxon>
        <taxon>Astrephomenaceae</taxon>
        <taxon>Astrephomene</taxon>
    </lineage>
</organism>